<dbReference type="PROSITE" id="PS01124">
    <property type="entry name" value="HTH_ARAC_FAMILY_2"/>
    <property type="match status" value="1"/>
</dbReference>
<gene>
    <name evidence="5" type="ORF">E4L98_06095</name>
</gene>
<reference evidence="5 6" key="1">
    <citation type="submission" date="2019-03" db="EMBL/GenBank/DDBJ databases">
        <title>Draft Genome Sequence of Duganella callidus sp. nov., a Novel Duganella Species Isolated from Cultivated Soil.</title>
        <authorList>
            <person name="Raths R."/>
            <person name="Peta V."/>
            <person name="Bucking H."/>
        </authorList>
    </citation>
    <scope>NUCLEOTIDE SEQUENCE [LARGE SCALE GENOMIC DNA]</scope>
    <source>
        <strain evidence="5 6">DN04</strain>
    </source>
</reference>
<dbReference type="Proteomes" id="UP000297729">
    <property type="component" value="Unassembled WGS sequence"/>
</dbReference>
<dbReference type="InterPro" id="IPR050204">
    <property type="entry name" value="AraC_XylS_family_regulators"/>
</dbReference>
<dbReference type="InterPro" id="IPR018060">
    <property type="entry name" value="HTH_AraC"/>
</dbReference>
<dbReference type="SUPFAM" id="SSF46689">
    <property type="entry name" value="Homeodomain-like"/>
    <property type="match status" value="1"/>
</dbReference>
<dbReference type="Gene3D" id="1.10.10.60">
    <property type="entry name" value="Homeodomain-like"/>
    <property type="match status" value="1"/>
</dbReference>
<dbReference type="PANTHER" id="PTHR46796:SF6">
    <property type="entry name" value="ARAC SUBFAMILY"/>
    <property type="match status" value="1"/>
</dbReference>
<dbReference type="InterPro" id="IPR018062">
    <property type="entry name" value="HTH_AraC-typ_CS"/>
</dbReference>
<comment type="caution">
    <text evidence="5">The sequence shown here is derived from an EMBL/GenBank/DDBJ whole genome shotgun (WGS) entry which is preliminary data.</text>
</comment>
<dbReference type="SMART" id="SM00342">
    <property type="entry name" value="HTH_ARAC"/>
    <property type="match status" value="1"/>
</dbReference>
<dbReference type="AlphaFoldDB" id="A0A4Y9SMV3"/>
<dbReference type="Pfam" id="PF12833">
    <property type="entry name" value="HTH_18"/>
    <property type="match status" value="1"/>
</dbReference>
<evidence type="ECO:0000313" key="5">
    <source>
        <dbReference type="EMBL" id="TFW27992.1"/>
    </source>
</evidence>
<sequence>MRSHFSVANELPGLQAQAWCDYVGRIMDVQISRSQHKTGFAGEIYTYVLKDLIFLDSRTDAFCQTRSAACQSRDTLRDYVFHVAVDGIIETTLFHGRQRKAEQFVPGVLALDMAQTMRMARPTAARVLAFFLPRPVVEAAIRDAPSIHGRVIGYNTPLTQLLFKQLQALCHRLPRLDDSALELILRNCAELMLAAFSKQARLEAGARNAVRTAMKQQICRYINANLYLPELTVEHLLQSFPLTRPSLYRLFEPEGGIAAYIRNCRLREAANEILLSPSARIGSIGQDLGFQDAAHFSRAFRRAYGMAPVDFRALDLDWTRA</sequence>
<keyword evidence="1" id="KW-0805">Transcription regulation</keyword>
<dbReference type="PRINTS" id="PR00032">
    <property type="entry name" value="HTHARAC"/>
</dbReference>
<dbReference type="EMBL" id="SPVG01000060">
    <property type="protein sequence ID" value="TFW27992.1"/>
    <property type="molecule type" value="Genomic_DNA"/>
</dbReference>
<keyword evidence="6" id="KW-1185">Reference proteome</keyword>
<evidence type="ECO:0000259" key="4">
    <source>
        <dbReference type="PROSITE" id="PS01124"/>
    </source>
</evidence>
<dbReference type="InterPro" id="IPR020449">
    <property type="entry name" value="Tscrpt_reg_AraC-type_HTH"/>
</dbReference>
<evidence type="ECO:0000256" key="3">
    <source>
        <dbReference type="ARBA" id="ARBA00023163"/>
    </source>
</evidence>
<protein>
    <submittedName>
        <fullName evidence="5">Helix-turn-helix domain-containing protein</fullName>
    </submittedName>
</protein>
<dbReference type="PROSITE" id="PS00041">
    <property type="entry name" value="HTH_ARAC_FAMILY_1"/>
    <property type="match status" value="1"/>
</dbReference>
<proteinExistence type="predicted"/>
<organism evidence="5 6">
    <name type="scientific">Duganella callida</name>
    <dbReference type="NCBI Taxonomy" id="2561932"/>
    <lineage>
        <taxon>Bacteria</taxon>
        <taxon>Pseudomonadati</taxon>
        <taxon>Pseudomonadota</taxon>
        <taxon>Betaproteobacteria</taxon>
        <taxon>Burkholderiales</taxon>
        <taxon>Oxalobacteraceae</taxon>
        <taxon>Telluria group</taxon>
        <taxon>Duganella</taxon>
    </lineage>
</organism>
<dbReference type="OrthoDB" id="8590374at2"/>
<accession>A0A4Y9SMV3</accession>
<dbReference type="InterPro" id="IPR009057">
    <property type="entry name" value="Homeodomain-like_sf"/>
</dbReference>
<name>A0A4Y9SMV3_9BURK</name>
<dbReference type="GO" id="GO:0043565">
    <property type="term" value="F:sequence-specific DNA binding"/>
    <property type="evidence" value="ECO:0007669"/>
    <property type="project" value="InterPro"/>
</dbReference>
<evidence type="ECO:0000313" key="6">
    <source>
        <dbReference type="Proteomes" id="UP000297729"/>
    </source>
</evidence>
<evidence type="ECO:0000256" key="2">
    <source>
        <dbReference type="ARBA" id="ARBA00023125"/>
    </source>
</evidence>
<evidence type="ECO:0000256" key="1">
    <source>
        <dbReference type="ARBA" id="ARBA00023015"/>
    </source>
</evidence>
<dbReference type="GO" id="GO:0003700">
    <property type="term" value="F:DNA-binding transcription factor activity"/>
    <property type="evidence" value="ECO:0007669"/>
    <property type="project" value="InterPro"/>
</dbReference>
<keyword evidence="2" id="KW-0238">DNA-binding</keyword>
<feature type="domain" description="HTH araC/xylS-type" evidence="4">
    <location>
        <begin position="216"/>
        <end position="314"/>
    </location>
</feature>
<keyword evidence="3" id="KW-0804">Transcription</keyword>
<dbReference type="PANTHER" id="PTHR46796">
    <property type="entry name" value="HTH-TYPE TRANSCRIPTIONAL ACTIVATOR RHAS-RELATED"/>
    <property type="match status" value="1"/>
</dbReference>